<feature type="region of interest" description="Disordered" evidence="1">
    <location>
        <begin position="305"/>
        <end position="349"/>
    </location>
</feature>
<sequence length="460" mass="51273">MAALFDPGFEVHVIAGTLPTLRLPRPILFANKVFSVLAPYGEKLHLIQAISHYGHNHLLARLSSAQVIGLELDNATLVSSDKLREYSVLSPISFSDRPDLRRRLELLQKRQKTENLTRMDPGIIFGRCEYERGRLYKSLALDQMECDKYIFDWESRILQRIRRIGVAALYATLTDDESSVLDVGIAFAKHRQLDDGVQVFVPDEDATKRLKIFSRRFETKQGINEADSYPLDPSQFLILEEKTFVERIPHILMHGATSSEPSPSSVILLVDGEERTKMVLESMLGVTLGEVKRGLGELLSSLAPSAPGTRKSLAKSTLDVSRERSQSPTSSASGQRIRDYVYPSGSSPPVHSTTNGFTIYLVDVRAMYVAATKSGGDQDRQTLLQMTAKVNLAMTRTSRLFDFWNAAAYAELLIEIFNRLIHGQAIDEKNVFDFQVSSVHPICSAVGGDSDDDPVDVLNI</sequence>
<dbReference type="EMBL" id="JBAHYK010000614">
    <property type="protein sequence ID" value="KAL0572559.1"/>
    <property type="molecule type" value="Genomic_DNA"/>
</dbReference>
<protein>
    <submittedName>
        <fullName evidence="2">Uncharacterized protein</fullName>
    </submittedName>
</protein>
<gene>
    <name evidence="2" type="ORF">V5O48_009396</name>
</gene>
<keyword evidence="3" id="KW-1185">Reference proteome</keyword>
<dbReference type="Proteomes" id="UP001465976">
    <property type="component" value="Unassembled WGS sequence"/>
</dbReference>
<reference evidence="2 3" key="1">
    <citation type="submission" date="2024-02" db="EMBL/GenBank/DDBJ databases">
        <title>A draft genome for the cacao thread blight pathogen Marasmius crinis-equi.</title>
        <authorList>
            <person name="Cohen S.P."/>
            <person name="Baruah I.K."/>
            <person name="Amoako-Attah I."/>
            <person name="Bukari Y."/>
            <person name="Meinhardt L.W."/>
            <person name="Bailey B.A."/>
        </authorList>
    </citation>
    <scope>NUCLEOTIDE SEQUENCE [LARGE SCALE GENOMIC DNA]</scope>
    <source>
        <strain evidence="2 3">GH-76</strain>
    </source>
</reference>
<comment type="caution">
    <text evidence="2">The sequence shown here is derived from an EMBL/GenBank/DDBJ whole genome shotgun (WGS) entry which is preliminary data.</text>
</comment>
<evidence type="ECO:0000256" key="1">
    <source>
        <dbReference type="SAM" id="MobiDB-lite"/>
    </source>
</evidence>
<accession>A0ABR3FBD0</accession>
<organism evidence="2 3">
    <name type="scientific">Marasmius crinis-equi</name>
    <dbReference type="NCBI Taxonomy" id="585013"/>
    <lineage>
        <taxon>Eukaryota</taxon>
        <taxon>Fungi</taxon>
        <taxon>Dikarya</taxon>
        <taxon>Basidiomycota</taxon>
        <taxon>Agaricomycotina</taxon>
        <taxon>Agaricomycetes</taxon>
        <taxon>Agaricomycetidae</taxon>
        <taxon>Agaricales</taxon>
        <taxon>Marasmiineae</taxon>
        <taxon>Marasmiaceae</taxon>
        <taxon>Marasmius</taxon>
    </lineage>
</organism>
<proteinExistence type="predicted"/>
<evidence type="ECO:0000313" key="3">
    <source>
        <dbReference type="Proteomes" id="UP001465976"/>
    </source>
</evidence>
<evidence type="ECO:0000313" key="2">
    <source>
        <dbReference type="EMBL" id="KAL0572559.1"/>
    </source>
</evidence>
<name>A0ABR3FBD0_9AGAR</name>